<keyword evidence="2" id="KW-0732">Signal</keyword>
<feature type="signal peptide" evidence="2">
    <location>
        <begin position="1"/>
        <end position="15"/>
    </location>
</feature>
<evidence type="ECO:0008006" key="4">
    <source>
        <dbReference type="Google" id="ProtNLM"/>
    </source>
</evidence>
<sequence length="324" mass="37732">MLLLLLFWFLSPLLDFVVVRMGDNSQKTERNLNFSSLFFQSFAGDGSELENMFRRRDLLLVGICAAALSQFLVYPVLWSANPFYLFGYGSAFTLCMYFVLDYVLKDNKHYSSIPQEKQFYVLSNLIKAAVLMSLSASTTTAMFRIIVYDQWENTMVKNAGSIYSMCDFVSLFVVKRMSGSTIFHHVMVVIFNTWSMFNDYNDENICRAIVVYAVFSSFAYLVNFLLASRFLEIGFKRAFLLSIAAFVVYATCCLINWTWQTFYLAHLWAIKPDWYDRAWVGIFTFCISFVIYDDLVLLKWLLVNSGKMYTRLGEHNKEEEKKEE</sequence>
<reference evidence="3" key="1">
    <citation type="submission" date="2021-01" db="EMBL/GenBank/DDBJ databases">
        <authorList>
            <person name="Corre E."/>
            <person name="Pelletier E."/>
            <person name="Niang G."/>
            <person name="Scheremetjew M."/>
            <person name="Finn R."/>
            <person name="Kale V."/>
            <person name="Holt S."/>
            <person name="Cochrane G."/>
            <person name="Meng A."/>
            <person name="Brown T."/>
            <person name="Cohen L."/>
        </authorList>
    </citation>
    <scope>NUCLEOTIDE SEQUENCE</scope>
    <source>
        <strain evidence="3">SoJaBio B1-5/56/2</strain>
    </source>
</reference>
<keyword evidence="1" id="KW-0812">Transmembrane</keyword>
<dbReference type="AlphaFoldDB" id="A0A7S4KZE3"/>
<accession>A0A7S4KZE3</accession>
<feature type="transmembrane region" description="Helical" evidence="1">
    <location>
        <begin position="125"/>
        <end position="146"/>
    </location>
</feature>
<name>A0A7S4KZE3_9EUKA</name>
<dbReference type="EMBL" id="HBKR01020423">
    <property type="protein sequence ID" value="CAE2309767.1"/>
    <property type="molecule type" value="Transcribed_RNA"/>
</dbReference>
<evidence type="ECO:0000256" key="1">
    <source>
        <dbReference type="SAM" id="Phobius"/>
    </source>
</evidence>
<keyword evidence="1" id="KW-1133">Transmembrane helix</keyword>
<feature type="transmembrane region" description="Helical" evidence="1">
    <location>
        <begin position="209"/>
        <end position="226"/>
    </location>
</feature>
<evidence type="ECO:0000256" key="2">
    <source>
        <dbReference type="SAM" id="SignalP"/>
    </source>
</evidence>
<evidence type="ECO:0000313" key="3">
    <source>
        <dbReference type="EMBL" id="CAE2309767.1"/>
    </source>
</evidence>
<feature type="transmembrane region" description="Helical" evidence="1">
    <location>
        <begin position="238"/>
        <end position="259"/>
    </location>
</feature>
<feature type="transmembrane region" description="Helical" evidence="1">
    <location>
        <begin position="279"/>
        <end position="302"/>
    </location>
</feature>
<feature type="transmembrane region" description="Helical" evidence="1">
    <location>
        <begin position="58"/>
        <end position="77"/>
    </location>
</feature>
<gene>
    <name evidence="3" type="ORF">NAES01612_LOCUS13341</name>
</gene>
<proteinExistence type="predicted"/>
<organism evidence="3">
    <name type="scientific">Paramoeba aestuarina</name>
    <dbReference type="NCBI Taxonomy" id="180227"/>
    <lineage>
        <taxon>Eukaryota</taxon>
        <taxon>Amoebozoa</taxon>
        <taxon>Discosea</taxon>
        <taxon>Flabellinia</taxon>
        <taxon>Dactylopodida</taxon>
        <taxon>Paramoebidae</taxon>
        <taxon>Paramoeba</taxon>
    </lineage>
</organism>
<feature type="transmembrane region" description="Helical" evidence="1">
    <location>
        <begin position="83"/>
        <end position="104"/>
    </location>
</feature>
<protein>
    <recommendedName>
        <fullName evidence="4">TLC domain-containing protein</fullName>
    </recommendedName>
</protein>
<keyword evidence="1" id="KW-0472">Membrane</keyword>
<feature type="chain" id="PRO_5030655368" description="TLC domain-containing protein" evidence="2">
    <location>
        <begin position="16"/>
        <end position="324"/>
    </location>
</feature>